<dbReference type="RefSeq" id="WP_309945159.1">
    <property type="nucleotide sequence ID" value="NZ_JAVDQY010000001.1"/>
</dbReference>
<keyword evidence="1" id="KW-0472">Membrane</keyword>
<sequence>MKFRITKEKLISWAETLNKSYSPRREKSMVKIAELVLILPALGMFYIWEYFNHFKIDYYVYFELKDALSVLYQNLMPVIYIGVIFSLFLTVLLPDILRRLLKNDNNSVFPENSEEEKSLGLSNFAMLLTIVLMLAGFFVLLNAHGLTLGIIAVLLVFAALTSYFYLFVNKNLGFATAVLLAFLYAEVRANIDAKYVIENKPRIDILLKSHSEKPILTEKDPCSFLIYKTSNYYFIKNNCTKMINAYSVSSGEMTGFHVK</sequence>
<evidence type="ECO:0000313" key="3">
    <source>
        <dbReference type="Proteomes" id="UP001184861"/>
    </source>
</evidence>
<comment type="caution">
    <text evidence="2">The sequence shown here is derived from an EMBL/GenBank/DDBJ whole genome shotgun (WGS) entry which is preliminary data.</text>
</comment>
<dbReference type="EMBL" id="JAVDQY010000001">
    <property type="protein sequence ID" value="MDR6525694.1"/>
    <property type="molecule type" value="Genomic_DNA"/>
</dbReference>
<organism evidence="2 3">
    <name type="scientific">Chryseobacterium rhizosphaerae</name>
    <dbReference type="NCBI Taxonomy" id="395937"/>
    <lineage>
        <taxon>Bacteria</taxon>
        <taxon>Pseudomonadati</taxon>
        <taxon>Bacteroidota</taxon>
        <taxon>Flavobacteriia</taxon>
        <taxon>Flavobacteriales</taxon>
        <taxon>Weeksellaceae</taxon>
        <taxon>Chryseobacterium group</taxon>
        <taxon>Chryseobacterium</taxon>
    </lineage>
</organism>
<keyword evidence="1" id="KW-0812">Transmembrane</keyword>
<accession>A0AAE4C2N2</accession>
<feature type="transmembrane region" description="Helical" evidence="1">
    <location>
        <begin position="71"/>
        <end position="97"/>
    </location>
</feature>
<reference evidence="2" key="1">
    <citation type="submission" date="2023-07" db="EMBL/GenBank/DDBJ databases">
        <title>Sorghum-associated microbial communities from plants grown in Nebraska, USA.</title>
        <authorList>
            <person name="Schachtman D."/>
        </authorList>
    </citation>
    <scope>NUCLEOTIDE SEQUENCE</scope>
    <source>
        <strain evidence="2">DS2360</strain>
    </source>
</reference>
<keyword evidence="1" id="KW-1133">Transmembrane helix</keyword>
<protein>
    <submittedName>
        <fullName evidence="2">Uncharacterized protein</fullName>
    </submittedName>
</protein>
<dbReference type="AlphaFoldDB" id="A0AAE4C2N2"/>
<gene>
    <name evidence="2" type="ORF">J2787_001064</name>
</gene>
<feature type="transmembrane region" description="Helical" evidence="1">
    <location>
        <begin position="32"/>
        <end position="51"/>
    </location>
</feature>
<evidence type="ECO:0000256" key="1">
    <source>
        <dbReference type="SAM" id="Phobius"/>
    </source>
</evidence>
<evidence type="ECO:0000313" key="2">
    <source>
        <dbReference type="EMBL" id="MDR6525694.1"/>
    </source>
</evidence>
<feature type="transmembrane region" description="Helical" evidence="1">
    <location>
        <begin position="146"/>
        <end position="168"/>
    </location>
</feature>
<proteinExistence type="predicted"/>
<name>A0AAE4C2N2_9FLAO</name>
<dbReference type="Proteomes" id="UP001184861">
    <property type="component" value="Unassembled WGS sequence"/>
</dbReference>
<feature type="transmembrane region" description="Helical" evidence="1">
    <location>
        <begin position="118"/>
        <end position="140"/>
    </location>
</feature>